<feature type="region of interest" description="Disordered" evidence="1">
    <location>
        <begin position="1"/>
        <end position="25"/>
    </location>
</feature>
<organism evidence="2 3">
    <name type="scientific">Oedothorax gibbosus</name>
    <dbReference type="NCBI Taxonomy" id="931172"/>
    <lineage>
        <taxon>Eukaryota</taxon>
        <taxon>Metazoa</taxon>
        <taxon>Ecdysozoa</taxon>
        <taxon>Arthropoda</taxon>
        <taxon>Chelicerata</taxon>
        <taxon>Arachnida</taxon>
        <taxon>Araneae</taxon>
        <taxon>Araneomorphae</taxon>
        <taxon>Entelegynae</taxon>
        <taxon>Araneoidea</taxon>
        <taxon>Linyphiidae</taxon>
        <taxon>Erigoninae</taxon>
        <taxon>Oedothorax</taxon>
    </lineage>
</organism>
<sequence>MLMLNLPPLRTTTPLDDKSSADAGGEDAEDLLSVVVDHDWVSVPLLSSTVRTLAFLDLDSCRDGVTIYFKCDQGLIRNNICLIYQASLIRAFREVSFSRSTQSVYI</sequence>
<dbReference type="AlphaFoldDB" id="A0AAV6UBY5"/>
<evidence type="ECO:0000313" key="3">
    <source>
        <dbReference type="Proteomes" id="UP000827092"/>
    </source>
</evidence>
<proteinExistence type="predicted"/>
<comment type="caution">
    <text evidence="2">The sequence shown here is derived from an EMBL/GenBank/DDBJ whole genome shotgun (WGS) entry which is preliminary data.</text>
</comment>
<keyword evidence="3" id="KW-1185">Reference proteome</keyword>
<evidence type="ECO:0000313" key="2">
    <source>
        <dbReference type="EMBL" id="KAG8182052.1"/>
    </source>
</evidence>
<evidence type="ECO:0000256" key="1">
    <source>
        <dbReference type="SAM" id="MobiDB-lite"/>
    </source>
</evidence>
<protein>
    <submittedName>
        <fullName evidence="2">Uncharacterized protein</fullName>
    </submittedName>
</protein>
<reference evidence="2 3" key="1">
    <citation type="journal article" date="2022" name="Nat. Ecol. Evol.">
        <title>A masculinizing supergene underlies an exaggerated male reproductive morph in a spider.</title>
        <authorList>
            <person name="Hendrickx F."/>
            <person name="De Corte Z."/>
            <person name="Sonet G."/>
            <person name="Van Belleghem S.M."/>
            <person name="Kostlbacher S."/>
            <person name="Vangestel C."/>
        </authorList>
    </citation>
    <scope>NUCLEOTIDE SEQUENCE [LARGE SCALE GENOMIC DNA]</scope>
    <source>
        <strain evidence="2">W744_W776</strain>
    </source>
</reference>
<name>A0AAV6UBY5_9ARAC</name>
<dbReference type="EMBL" id="JAFNEN010000483">
    <property type="protein sequence ID" value="KAG8182052.1"/>
    <property type="molecule type" value="Genomic_DNA"/>
</dbReference>
<dbReference type="Proteomes" id="UP000827092">
    <property type="component" value="Unassembled WGS sequence"/>
</dbReference>
<feature type="compositionally biased region" description="Low complexity" evidence="1">
    <location>
        <begin position="1"/>
        <end position="14"/>
    </location>
</feature>
<accession>A0AAV6UBY5</accession>
<gene>
    <name evidence="2" type="ORF">JTE90_013982</name>
</gene>